<organism evidence="1">
    <name type="scientific">marine sediment metagenome</name>
    <dbReference type="NCBI Taxonomy" id="412755"/>
    <lineage>
        <taxon>unclassified sequences</taxon>
        <taxon>metagenomes</taxon>
        <taxon>ecological metagenomes</taxon>
    </lineage>
</organism>
<gene>
    <name evidence="1" type="ORF">LCGC14_1843510</name>
</gene>
<dbReference type="AlphaFoldDB" id="A0A0F9IS32"/>
<comment type="caution">
    <text evidence="1">The sequence shown here is derived from an EMBL/GenBank/DDBJ whole genome shotgun (WGS) entry which is preliminary data.</text>
</comment>
<sequence>MDIIRLRTMTLKSSFTGGLWEGVSIRILIGRGQRFYCVFCYYKYSTITYTDDVLELLGITKEIQIPKPGADISMLKKWKKVNSLDKMSDDERIKFMSHINSNYHRKAKGKLRAMKHSKSVLAARNMKKY</sequence>
<proteinExistence type="predicted"/>
<dbReference type="EMBL" id="LAZR01018407">
    <property type="protein sequence ID" value="KKL96535.1"/>
    <property type="molecule type" value="Genomic_DNA"/>
</dbReference>
<protein>
    <submittedName>
        <fullName evidence="1">Uncharacterized protein</fullName>
    </submittedName>
</protein>
<evidence type="ECO:0000313" key="1">
    <source>
        <dbReference type="EMBL" id="KKL96535.1"/>
    </source>
</evidence>
<accession>A0A0F9IS32</accession>
<name>A0A0F9IS32_9ZZZZ</name>
<reference evidence="1" key="1">
    <citation type="journal article" date="2015" name="Nature">
        <title>Complex archaea that bridge the gap between prokaryotes and eukaryotes.</title>
        <authorList>
            <person name="Spang A."/>
            <person name="Saw J.H."/>
            <person name="Jorgensen S.L."/>
            <person name="Zaremba-Niedzwiedzka K."/>
            <person name="Martijn J."/>
            <person name="Lind A.E."/>
            <person name="van Eijk R."/>
            <person name="Schleper C."/>
            <person name="Guy L."/>
            <person name="Ettema T.J."/>
        </authorList>
    </citation>
    <scope>NUCLEOTIDE SEQUENCE</scope>
</reference>